<evidence type="ECO:0000313" key="2">
    <source>
        <dbReference type="EMBL" id="KAK9886468.1"/>
    </source>
</evidence>
<keyword evidence="3" id="KW-1185">Reference proteome</keyword>
<gene>
    <name evidence="2" type="ORF">WA026_016751</name>
</gene>
<proteinExistence type="predicted"/>
<protein>
    <recommendedName>
        <fullName evidence="1">FP protein C-terminal domain-containing protein</fullName>
    </recommendedName>
</protein>
<dbReference type="EMBL" id="JARQZJ010000100">
    <property type="protein sequence ID" value="KAK9886468.1"/>
    <property type="molecule type" value="Genomic_DNA"/>
</dbReference>
<evidence type="ECO:0000259" key="1">
    <source>
        <dbReference type="Pfam" id="PF25298"/>
    </source>
</evidence>
<organism evidence="2 3">
    <name type="scientific">Henosepilachna vigintioctopunctata</name>
    <dbReference type="NCBI Taxonomy" id="420089"/>
    <lineage>
        <taxon>Eukaryota</taxon>
        <taxon>Metazoa</taxon>
        <taxon>Ecdysozoa</taxon>
        <taxon>Arthropoda</taxon>
        <taxon>Hexapoda</taxon>
        <taxon>Insecta</taxon>
        <taxon>Pterygota</taxon>
        <taxon>Neoptera</taxon>
        <taxon>Endopterygota</taxon>
        <taxon>Coleoptera</taxon>
        <taxon>Polyphaga</taxon>
        <taxon>Cucujiformia</taxon>
        <taxon>Coccinelloidea</taxon>
        <taxon>Coccinellidae</taxon>
        <taxon>Epilachninae</taxon>
        <taxon>Epilachnini</taxon>
        <taxon>Henosepilachna</taxon>
    </lineage>
</organism>
<name>A0AAW1UZD3_9CUCU</name>
<accession>A0AAW1UZD3</accession>
<dbReference type="AlphaFoldDB" id="A0AAW1UZD3"/>
<sequence length="148" mass="16921">MIGLPAEDSSEVRNNVLCVLKKLENQAERDFECRILPGRNKNDFVNLIKFKKEGSSKELLKKKKIGILELLDCGIGNRKGSIYINEDISTDTKKKLFQKARKLHKHGFRLILCRDGQSLVRKSDFSNAIKMKCESQIIEMMAPAKPQE</sequence>
<evidence type="ECO:0000313" key="3">
    <source>
        <dbReference type="Proteomes" id="UP001431783"/>
    </source>
</evidence>
<dbReference type="InterPro" id="IPR057251">
    <property type="entry name" value="FP_C"/>
</dbReference>
<comment type="caution">
    <text evidence="2">The sequence shown here is derived from an EMBL/GenBank/DDBJ whole genome shotgun (WGS) entry which is preliminary data.</text>
</comment>
<reference evidence="2 3" key="1">
    <citation type="submission" date="2023-03" db="EMBL/GenBank/DDBJ databases">
        <title>Genome insight into feeding habits of ladybird beetles.</title>
        <authorList>
            <person name="Li H.-S."/>
            <person name="Huang Y.-H."/>
            <person name="Pang H."/>
        </authorList>
    </citation>
    <scope>NUCLEOTIDE SEQUENCE [LARGE SCALE GENOMIC DNA]</scope>
    <source>
        <strain evidence="2">SYSU_2023b</strain>
        <tissue evidence="2">Whole body</tissue>
    </source>
</reference>
<dbReference type="Proteomes" id="UP001431783">
    <property type="component" value="Unassembled WGS sequence"/>
</dbReference>
<feature type="domain" description="FP protein C-terminal" evidence="1">
    <location>
        <begin position="90"/>
        <end position="139"/>
    </location>
</feature>
<dbReference type="Pfam" id="PF25298">
    <property type="entry name" value="Baculo_FP_2nd"/>
    <property type="match status" value="1"/>
</dbReference>